<dbReference type="InterPro" id="IPR032466">
    <property type="entry name" value="Metal_Hydrolase"/>
</dbReference>
<organism evidence="3 4">
    <name type="scientific">Aliiglaciecola lipolytica E3</name>
    <dbReference type="NCBI Taxonomy" id="1127673"/>
    <lineage>
        <taxon>Bacteria</taxon>
        <taxon>Pseudomonadati</taxon>
        <taxon>Pseudomonadota</taxon>
        <taxon>Gammaproteobacteria</taxon>
        <taxon>Alteromonadales</taxon>
        <taxon>Alteromonadaceae</taxon>
        <taxon>Aliiglaciecola</taxon>
    </lineage>
</organism>
<comment type="caution">
    <text evidence="3">The sequence shown here is derived from an EMBL/GenBank/DDBJ whole genome shotgun (WGS) entry which is preliminary data.</text>
</comment>
<gene>
    <name evidence="3" type="ORF">GLIP_1617</name>
</gene>
<evidence type="ECO:0000313" key="3">
    <source>
        <dbReference type="EMBL" id="GAC14251.1"/>
    </source>
</evidence>
<dbReference type="Pfam" id="PF04909">
    <property type="entry name" value="Amidohydro_2"/>
    <property type="match status" value="1"/>
</dbReference>
<dbReference type="Gene3D" id="3.20.20.140">
    <property type="entry name" value="Metal-dependent hydrolases"/>
    <property type="match status" value="1"/>
</dbReference>
<dbReference type="PANTHER" id="PTHR21240:SF28">
    <property type="entry name" value="ISO-OROTATE DECARBOXYLASE (EUROFUNG)"/>
    <property type="match status" value="1"/>
</dbReference>
<name>K6XRD8_9ALTE</name>
<reference evidence="3 4" key="1">
    <citation type="journal article" date="2017" name="Antonie Van Leeuwenhoek">
        <title>Rhizobium rhizosphaerae sp. nov., a novel species isolated from rice rhizosphere.</title>
        <authorList>
            <person name="Zhao J.J."/>
            <person name="Zhang J."/>
            <person name="Zhang R.J."/>
            <person name="Zhang C.W."/>
            <person name="Yin H.Q."/>
            <person name="Zhang X.X."/>
        </authorList>
    </citation>
    <scope>NUCLEOTIDE SEQUENCE [LARGE SCALE GENOMIC DNA]</scope>
    <source>
        <strain evidence="3 4">E3</strain>
    </source>
</reference>
<dbReference type="Proteomes" id="UP000006334">
    <property type="component" value="Unassembled WGS sequence"/>
</dbReference>
<dbReference type="STRING" id="1127673.GLIP_1617"/>
<dbReference type="InterPro" id="IPR032465">
    <property type="entry name" value="ACMSD"/>
</dbReference>
<dbReference type="InterPro" id="IPR006680">
    <property type="entry name" value="Amidohydro-rel"/>
</dbReference>
<keyword evidence="1" id="KW-0456">Lyase</keyword>
<dbReference type="PANTHER" id="PTHR21240">
    <property type="entry name" value="2-AMINO-3-CARBOXYLMUCONATE-6-SEMIALDEHYDE DECARBOXYLASE"/>
    <property type="match status" value="1"/>
</dbReference>
<keyword evidence="4" id="KW-1185">Reference proteome</keyword>
<sequence>MNSIFGAFALLFLPISVFAKASGLPIIDMHLHSYNDETYFVAPDQYGKVAPPTAEAHFEQTYESMRHHKIVLGVISGSSKSEELWISKDKEHRLLRGVGFIPSEDWTPQKFERLVKDGKVDIFGEIGAFYAGKTLADPVYDPYLKICEENGIPVAIHTGGGPSQITYRGSPNARLVLGNPLLIEDVLVKYPKLKVYLMHAGEVFHKEALRLMVAYPQVYADLGVVLWVHPMPMHYGEEFLKRAKEYGILNRVMFGTDQMVWPHAIEKSIKRLESFDFLTQDEKRGILYHNAARFLELSQTEIDAHHAH</sequence>
<dbReference type="GO" id="GO:0019748">
    <property type="term" value="P:secondary metabolic process"/>
    <property type="evidence" value="ECO:0007669"/>
    <property type="project" value="TreeGrafter"/>
</dbReference>
<accession>K6XRD8</accession>
<proteinExistence type="predicted"/>
<feature type="domain" description="Amidohydrolase-related" evidence="2">
    <location>
        <begin position="27"/>
        <end position="296"/>
    </location>
</feature>
<dbReference type="SUPFAM" id="SSF51556">
    <property type="entry name" value="Metallo-dependent hydrolases"/>
    <property type="match status" value="1"/>
</dbReference>
<dbReference type="AlphaFoldDB" id="K6XRD8"/>
<dbReference type="GO" id="GO:0016831">
    <property type="term" value="F:carboxy-lyase activity"/>
    <property type="evidence" value="ECO:0007669"/>
    <property type="project" value="InterPro"/>
</dbReference>
<dbReference type="eggNOG" id="COG2159">
    <property type="taxonomic scope" value="Bacteria"/>
</dbReference>
<evidence type="ECO:0000256" key="1">
    <source>
        <dbReference type="ARBA" id="ARBA00023239"/>
    </source>
</evidence>
<evidence type="ECO:0000259" key="2">
    <source>
        <dbReference type="Pfam" id="PF04909"/>
    </source>
</evidence>
<protein>
    <recommendedName>
        <fullName evidence="2">Amidohydrolase-related domain-containing protein</fullName>
    </recommendedName>
</protein>
<evidence type="ECO:0000313" key="4">
    <source>
        <dbReference type="Proteomes" id="UP000006334"/>
    </source>
</evidence>
<dbReference type="OrthoDB" id="5450317at2"/>
<dbReference type="RefSeq" id="WP_008844067.1">
    <property type="nucleotide sequence ID" value="NZ_BAEN01000035.1"/>
</dbReference>
<dbReference type="GO" id="GO:0005737">
    <property type="term" value="C:cytoplasm"/>
    <property type="evidence" value="ECO:0007669"/>
    <property type="project" value="TreeGrafter"/>
</dbReference>
<dbReference type="EMBL" id="BAEN01000035">
    <property type="protein sequence ID" value="GAC14251.1"/>
    <property type="molecule type" value="Genomic_DNA"/>
</dbReference>
<dbReference type="GO" id="GO:0016787">
    <property type="term" value="F:hydrolase activity"/>
    <property type="evidence" value="ECO:0007669"/>
    <property type="project" value="InterPro"/>
</dbReference>